<dbReference type="RefSeq" id="WP_251780411.1">
    <property type="nucleotide sequence ID" value="NZ_JAMKFE010000015.1"/>
</dbReference>
<keyword evidence="11" id="KW-0812">Transmembrane</keyword>
<dbReference type="Gene3D" id="6.10.340.10">
    <property type="match status" value="1"/>
</dbReference>
<evidence type="ECO:0000313" key="13">
    <source>
        <dbReference type="EMBL" id="MCM5681929.1"/>
    </source>
</evidence>
<comment type="catalytic activity">
    <reaction evidence="1">
        <text>ATP + protein L-histidine = ADP + protein N-phospho-L-histidine.</text>
        <dbReference type="EC" id="2.7.13.3"/>
    </reaction>
</comment>
<dbReference type="Gene3D" id="3.30.565.10">
    <property type="entry name" value="Histidine kinase-like ATPase, C-terminal domain"/>
    <property type="match status" value="1"/>
</dbReference>
<dbReference type="SUPFAM" id="SSF55874">
    <property type="entry name" value="ATPase domain of HSP90 chaperone/DNA topoisomerase II/histidine kinase"/>
    <property type="match status" value="1"/>
</dbReference>
<evidence type="ECO:0000256" key="9">
    <source>
        <dbReference type="ARBA" id="ARBA00023012"/>
    </source>
</evidence>
<organism evidence="13 14">
    <name type="scientific">Caldimonas mangrovi</name>
    <dbReference type="NCBI Taxonomy" id="2944811"/>
    <lineage>
        <taxon>Bacteria</taxon>
        <taxon>Pseudomonadati</taxon>
        <taxon>Pseudomonadota</taxon>
        <taxon>Betaproteobacteria</taxon>
        <taxon>Burkholderiales</taxon>
        <taxon>Sphaerotilaceae</taxon>
        <taxon>Caldimonas</taxon>
    </lineage>
</organism>
<evidence type="ECO:0000256" key="8">
    <source>
        <dbReference type="ARBA" id="ARBA00022840"/>
    </source>
</evidence>
<gene>
    <name evidence="13" type="ORF">M8A51_20565</name>
</gene>
<dbReference type="InterPro" id="IPR011712">
    <property type="entry name" value="Sig_transdc_His_kin_sub3_dim/P"/>
</dbReference>
<feature type="domain" description="HAMP" evidence="12">
    <location>
        <begin position="296"/>
        <end position="348"/>
    </location>
</feature>
<keyword evidence="9" id="KW-0902">Two-component regulatory system</keyword>
<keyword evidence="11" id="KW-1133">Transmembrane helix</keyword>
<evidence type="ECO:0000256" key="5">
    <source>
        <dbReference type="ARBA" id="ARBA00022679"/>
    </source>
</evidence>
<comment type="subcellular location">
    <subcellularLocation>
        <location evidence="2">Membrane</location>
    </subcellularLocation>
</comment>
<dbReference type="EC" id="2.7.13.3" evidence="3"/>
<comment type="caution">
    <text evidence="13">The sequence shown here is derived from an EMBL/GenBank/DDBJ whole genome shotgun (WGS) entry which is preliminary data.</text>
</comment>
<evidence type="ECO:0000256" key="10">
    <source>
        <dbReference type="SAM" id="Coils"/>
    </source>
</evidence>
<dbReference type="PROSITE" id="PS50885">
    <property type="entry name" value="HAMP"/>
    <property type="match status" value="1"/>
</dbReference>
<evidence type="ECO:0000256" key="3">
    <source>
        <dbReference type="ARBA" id="ARBA00012438"/>
    </source>
</evidence>
<keyword evidence="5" id="KW-0808">Transferase</keyword>
<keyword evidence="8" id="KW-0067">ATP-binding</keyword>
<name>A0ABT0YU41_9BURK</name>
<dbReference type="Pfam" id="PF07730">
    <property type="entry name" value="HisKA_3"/>
    <property type="match status" value="1"/>
</dbReference>
<dbReference type="InterPro" id="IPR036890">
    <property type="entry name" value="HATPase_C_sf"/>
</dbReference>
<dbReference type="EMBL" id="JAMKFE010000015">
    <property type="protein sequence ID" value="MCM5681929.1"/>
    <property type="molecule type" value="Genomic_DNA"/>
</dbReference>
<evidence type="ECO:0000256" key="2">
    <source>
        <dbReference type="ARBA" id="ARBA00004370"/>
    </source>
</evidence>
<dbReference type="Gene3D" id="1.20.5.1930">
    <property type="match status" value="1"/>
</dbReference>
<dbReference type="Pfam" id="PF02518">
    <property type="entry name" value="HATPase_c"/>
    <property type="match status" value="1"/>
</dbReference>
<feature type="transmembrane region" description="Helical" evidence="11">
    <location>
        <begin position="276"/>
        <end position="296"/>
    </location>
</feature>
<keyword evidence="6" id="KW-0547">Nucleotide-binding</keyword>
<dbReference type="PANTHER" id="PTHR24421">
    <property type="entry name" value="NITRATE/NITRITE SENSOR PROTEIN NARX-RELATED"/>
    <property type="match status" value="1"/>
</dbReference>
<evidence type="ECO:0000256" key="7">
    <source>
        <dbReference type="ARBA" id="ARBA00022777"/>
    </source>
</evidence>
<evidence type="ECO:0000256" key="1">
    <source>
        <dbReference type="ARBA" id="ARBA00000085"/>
    </source>
</evidence>
<protein>
    <recommendedName>
        <fullName evidence="3">histidine kinase</fullName>
        <ecNumber evidence="3">2.7.13.3</ecNumber>
    </recommendedName>
</protein>
<dbReference type="CDD" id="cd16917">
    <property type="entry name" value="HATPase_UhpB-NarQ-NarX-like"/>
    <property type="match status" value="1"/>
</dbReference>
<evidence type="ECO:0000259" key="12">
    <source>
        <dbReference type="PROSITE" id="PS50885"/>
    </source>
</evidence>
<dbReference type="InterPro" id="IPR003660">
    <property type="entry name" value="HAMP_dom"/>
</dbReference>
<accession>A0ABT0YU41</accession>
<dbReference type="Proteomes" id="UP001165541">
    <property type="component" value="Unassembled WGS sequence"/>
</dbReference>
<dbReference type="InterPro" id="IPR003594">
    <property type="entry name" value="HATPase_dom"/>
</dbReference>
<keyword evidence="14" id="KW-1185">Reference proteome</keyword>
<evidence type="ECO:0000256" key="6">
    <source>
        <dbReference type="ARBA" id="ARBA00022741"/>
    </source>
</evidence>
<reference evidence="13" key="1">
    <citation type="submission" date="2022-05" db="EMBL/GenBank/DDBJ databases">
        <title>Schlegelella sp. nov., isolated from mangrove soil.</title>
        <authorList>
            <person name="Liu Y."/>
            <person name="Ge X."/>
            <person name="Liu W."/>
        </authorList>
    </citation>
    <scope>NUCLEOTIDE SEQUENCE</scope>
    <source>
        <strain evidence="13">S2-27</strain>
    </source>
</reference>
<evidence type="ECO:0000313" key="14">
    <source>
        <dbReference type="Proteomes" id="UP001165541"/>
    </source>
</evidence>
<keyword evidence="4" id="KW-0597">Phosphoprotein</keyword>
<dbReference type="PANTHER" id="PTHR24421:SF10">
    <property type="entry name" value="NITRATE_NITRITE SENSOR PROTEIN NARQ"/>
    <property type="match status" value="1"/>
</dbReference>
<evidence type="ECO:0000256" key="11">
    <source>
        <dbReference type="SAM" id="Phobius"/>
    </source>
</evidence>
<dbReference type="InterPro" id="IPR050482">
    <property type="entry name" value="Sensor_HK_TwoCompSys"/>
</dbReference>
<keyword evidence="11" id="KW-0472">Membrane</keyword>
<proteinExistence type="predicted"/>
<dbReference type="GO" id="GO:0016301">
    <property type="term" value="F:kinase activity"/>
    <property type="evidence" value="ECO:0007669"/>
    <property type="project" value="UniProtKB-KW"/>
</dbReference>
<evidence type="ECO:0000256" key="4">
    <source>
        <dbReference type="ARBA" id="ARBA00022553"/>
    </source>
</evidence>
<feature type="coiled-coil region" evidence="10">
    <location>
        <begin position="295"/>
        <end position="360"/>
    </location>
</feature>
<sequence>MSRFLHALDPRRSLKTAVAWLAVALSLANAVALLGVTSFAVNSMLAQRDALMSRFAGQLGTDLERAMAGDLARLQALAGGPRRPDDRTLRQLLDQQPGFDAVELIDDRGRVVARQPAPVQQPKVSPAWDDACLQAPRFIGLDAGGEGPHRLLLCTPLPDPEGRGLLAVRAVLSQERLAAIVDAARDRAKPDERAQVLLLDERHEVRFERPPGTEGRGVPVTLPGVSIQSSGKNQRRIVVVTVSREAAPTLRGLGVQVAVVQPSEERGHGGTVEEKLSAISILLSIVAAIIGVAFAVRLTRRLSELSEQAQRAAYQADAEIAEPKGQDEVAMLGRAFGQLLRSLREEHDELDRLTQELEKRVVARTREVERLAADSRYAAVVRERLRLARDLHDTLAHSMMEMLLEVRTLRMLHAHDPDKLGAELERAEQVAAQGLKEARDAVGQMRLNAVRDLGLGAALNAAVNRFAERTGLTVRYNAAQRAASFADSRAETVFRIAEEALRNIDRHAQASHVDICLQDGDNGTIVLTIADDGVGFDPALPHPGHYGVLGIREQAQLIDAELDLHSAPGAGARLQLRLRVGPELRADTEDRPEALTSPR</sequence>
<dbReference type="SMART" id="SM00304">
    <property type="entry name" value="HAMP"/>
    <property type="match status" value="1"/>
</dbReference>
<keyword evidence="10" id="KW-0175">Coiled coil</keyword>
<keyword evidence="7 13" id="KW-0418">Kinase</keyword>